<proteinExistence type="predicted"/>
<sequence length="76" mass="8430">IEPLDLSVFDEPIELDLSELEVDVDRDALRALSKAAVNRVYIELEAALPHTPFMVEAKRKVLGLVKSFKALAQGKP</sequence>
<dbReference type="AlphaFoldDB" id="X1JMS3"/>
<evidence type="ECO:0000313" key="2">
    <source>
        <dbReference type="EMBL" id="GAH96704.1"/>
    </source>
</evidence>
<organism evidence="1">
    <name type="scientific">marine sediment metagenome</name>
    <dbReference type="NCBI Taxonomy" id="412755"/>
    <lineage>
        <taxon>unclassified sequences</taxon>
        <taxon>metagenomes</taxon>
        <taxon>ecological metagenomes</taxon>
    </lineage>
</organism>
<name>X1JMS3_9ZZZZ</name>
<gene>
    <name evidence="1" type="ORF">S06H3_01147</name>
    <name evidence="2" type="ORF">S06H3_07104</name>
</gene>
<dbReference type="EMBL" id="BARV01000268">
    <property type="protein sequence ID" value="GAH96011.1"/>
    <property type="molecule type" value="Genomic_DNA"/>
</dbReference>
<protein>
    <submittedName>
        <fullName evidence="1">Uncharacterized protein</fullName>
    </submittedName>
</protein>
<dbReference type="EMBL" id="BARV01002838">
    <property type="protein sequence ID" value="GAH96704.1"/>
    <property type="molecule type" value="Genomic_DNA"/>
</dbReference>
<feature type="non-terminal residue" evidence="1">
    <location>
        <position position="1"/>
    </location>
</feature>
<accession>X1JMS3</accession>
<comment type="caution">
    <text evidence="1">The sequence shown here is derived from an EMBL/GenBank/DDBJ whole genome shotgun (WGS) entry which is preliminary data.</text>
</comment>
<evidence type="ECO:0000313" key="1">
    <source>
        <dbReference type="EMBL" id="GAH96011.1"/>
    </source>
</evidence>
<reference evidence="1" key="1">
    <citation type="journal article" date="2014" name="Front. Microbiol.">
        <title>High frequency of phylogenetically diverse reductive dehalogenase-homologous genes in deep subseafloor sedimentary metagenomes.</title>
        <authorList>
            <person name="Kawai M."/>
            <person name="Futagami T."/>
            <person name="Toyoda A."/>
            <person name="Takaki Y."/>
            <person name="Nishi S."/>
            <person name="Hori S."/>
            <person name="Arai W."/>
            <person name="Tsubouchi T."/>
            <person name="Morono Y."/>
            <person name="Uchiyama I."/>
            <person name="Ito T."/>
            <person name="Fujiyama A."/>
            <person name="Inagaki F."/>
            <person name="Takami H."/>
        </authorList>
    </citation>
    <scope>NUCLEOTIDE SEQUENCE</scope>
    <source>
        <strain evidence="1">Expedition CK06-06</strain>
    </source>
</reference>